<proteinExistence type="predicted"/>
<evidence type="ECO:0000313" key="7">
    <source>
        <dbReference type="EMBL" id="PRX55108.1"/>
    </source>
</evidence>
<feature type="transmembrane region" description="Helical" evidence="5">
    <location>
        <begin position="145"/>
        <end position="177"/>
    </location>
</feature>
<keyword evidence="4 5" id="KW-0472">Membrane</keyword>
<dbReference type="RefSeq" id="WP_106146731.1">
    <property type="nucleotide sequence ID" value="NZ_PVYX01000002.1"/>
</dbReference>
<dbReference type="InterPro" id="IPR050307">
    <property type="entry name" value="Sterol_Desaturase_Related"/>
</dbReference>
<dbReference type="GO" id="GO:0008610">
    <property type="term" value="P:lipid biosynthetic process"/>
    <property type="evidence" value="ECO:0007669"/>
    <property type="project" value="InterPro"/>
</dbReference>
<gene>
    <name evidence="7" type="ORF">CLV81_3514</name>
</gene>
<keyword evidence="2 5" id="KW-0812">Transmembrane</keyword>
<dbReference type="EMBL" id="PVYX01000002">
    <property type="protein sequence ID" value="PRX55108.1"/>
    <property type="molecule type" value="Genomic_DNA"/>
</dbReference>
<dbReference type="PANTHER" id="PTHR11863">
    <property type="entry name" value="STEROL DESATURASE"/>
    <property type="match status" value="1"/>
</dbReference>
<sequence length="258" mass="29785">MENILSNLPTPLELVLDPTSYIVYGIYIVLIAWEAFFPARKLPKIKFWRLKGFIAFTLFFFLSSYLPLIWDTYLVEYQLFDLTLLGTAWGAVVGVLLYEFGVYVWHRSMHKSDRLWKVFHQMHHSAERIDSYGAFYFSPMDMIGFTFLGSLCLVVIAGFTAEATTWIILITTFLAIFQHSNIKTPVWIGYLIQRPEAHAIHHAKGIHAYNYSDISFFDIVFGTFKNPKGYDHEAGFYHGASEKVGEMLLFKDISKSES</sequence>
<evidence type="ECO:0000259" key="6">
    <source>
        <dbReference type="Pfam" id="PF04116"/>
    </source>
</evidence>
<dbReference type="GO" id="GO:0005506">
    <property type="term" value="F:iron ion binding"/>
    <property type="evidence" value="ECO:0007669"/>
    <property type="project" value="InterPro"/>
</dbReference>
<dbReference type="GO" id="GO:0016020">
    <property type="term" value="C:membrane"/>
    <property type="evidence" value="ECO:0007669"/>
    <property type="project" value="UniProtKB-SubCell"/>
</dbReference>
<dbReference type="Pfam" id="PF04116">
    <property type="entry name" value="FA_hydroxylase"/>
    <property type="match status" value="1"/>
</dbReference>
<keyword evidence="8" id="KW-1185">Reference proteome</keyword>
<keyword evidence="3 5" id="KW-1133">Transmembrane helix</keyword>
<organism evidence="7 8">
    <name type="scientific">Flagellimonas meridianipacifica</name>
    <dbReference type="NCBI Taxonomy" id="1080225"/>
    <lineage>
        <taxon>Bacteria</taxon>
        <taxon>Pseudomonadati</taxon>
        <taxon>Bacteroidota</taxon>
        <taxon>Flavobacteriia</taxon>
        <taxon>Flavobacteriales</taxon>
        <taxon>Flavobacteriaceae</taxon>
        <taxon>Flagellimonas</taxon>
    </lineage>
</organism>
<evidence type="ECO:0000256" key="1">
    <source>
        <dbReference type="ARBA" id="ARBA00004370"/>
    </source>
</evidence>
<evidence type="ECO:0000256" key="2">
    <source>
        <dbReference type="ARBA" id="ARBA00022692"/>
    </source>
</evidence>
<feature type="transmembrane region" description="Helical" evidence="5">
    <location>
        <begin position="20"/>
        <end position="38"/>
    </location>
</feature>
<reference evidence="7 8" key="1">
    <citation type="submission" date="2018-03" db="EMBL/GenBank/DDBJ databases">
        <title>Genomic Encyclopedia of Archaeal and Bacterial Type Strains, Phase II (KMG-II): from individual species to whole genera.</title>
        <authorList>
            <person name="Goeker M."/>
        </authorList>
    </citation>
    <scope>NUCLEOTIDE SEQUENCE [LARGE SCALE GENOMIC DNA]</scope>
    <source>
        <strain evidence="7 8">DSM 25027</strain>
    </source>
</reference>
<dbReference type="OrthoDB" id="9770329at2"/>
<comment type="subcellular location">
    <subcellularLocation>
        <location evidence="1">Membrane</location>
    </subcellularLocation>
</comment>
<dbReference type="AlphaFoldDB" id="A0A2T0MC87"/>
<protein>
    <submittedName>
        <fullName evidence="7">Fatty acid hydroxylase family protein</fullName>
    </submittedName>
</protein>
<evidence type="ECO:0000256" key="3">
    <source>
        <dbReference type="ARBA" id="ARBA00022989"/>
    </source>
</evidence>
<dbReference type="GO" id="GO:0016491">
    <property type="term" value="F:oxidoreductase activity"/>
    <property type="evidence" value="ECO:0007669"/>
    <property type="project" value="InterPro"/>
</dbReference>
<feature type="domain" description="Fatty acid hydroxylase" evidence="6">
    <location>
        <begin position="92"/>
        <end position="223"/>
    </location>
</feature>
<evidence type="ECO:0000313" key="8">
    <source>
        <dbReference type="Proteomes" id="UP000237640"/>
    </source>
</evidence>
<dbReference type="Proteomes" id="UP000237640">
    <property type="component" value="Unassembled WGS sequence"/>
</dbReference>
<feature type="transmembrane region" description="Helical" evidence="5">
    <location>
        <begin position="82"/>
        <end position="105"/>
    </location>
</feature>
<feature type="transmembrane region" description="Helical" evidence="5">
    <location>
        <begin position="50"/>
        <end position="70"/>
    </location>
</feature>
<evidence type="ECO:0000256" key="5">
    <source>
        <dbReference type="SAM" id="Phobius"/>
    </source>
</evidence>
<evidence type="ECO:0000256" key="4">
    <source>
        <dbReference type="ARBA" id="ARBA00023136"/>
    </source>
</evidence>
<comment type="caution">
    <text evidence="7">The sequence shown here is derived from an EMBL/GenBank/DDBJ whole genome shotgun (WGS) entry which is preliminary data.</text>
</comment>
<dbReference type="InterPro" id="IPR006694">
    <property type="entry name" value="Fatty_acid_hydroxylase"/>
</dbReference>
<accession>A0A2T0MC87</accession>
<name>A0A2T0MC87_9FLAO</name>